<proteinExistence type="predicted"/>
<keyword evidence="2" id="KW-1185">Reference proteome</keyword>
<dbReference type="Proteomes" id="UP000185696">
    <property type="component" value="Unassembled WGS sequence"/>
</dbReference>
<dbReference type="EMBL" id="MSIF01000003">
    <property type="protein sequence ID" value="OLF11998.1"/>
    <property type="molecule type" value="Genomic_DNA"/>
</dbReference>
<sequence length="59" mass="6460">MGRLPWLADRFLRVARLLVRLDIGVLPYGLGCGSGYEEEGGTTRAALFLSDPRPADGQR</sequence>
<gene>
    <name evidence="1" type="ORF">BLA60_08155</name>
</gene>
<organism evidence="1 2">
    <name type="scientific">Actinophytocola xinjiangensis</name>
    <dbReference type="NCBI Taxonomy" id="485602"/>
    <lineage>
        <taxon>Bacteria</taxon>
        <taxon>Bacillati</taxon>
        <taxon>Actinomycetota</taxon>
        <taxon>Actinomycetes</taxon>
        <taxon>Pseudonocardiales</taxon>
        <taxon>Pseudonocardiaceae</taxon>
    </lineage>
</organism>
<evidence type="ECO:0000313" key="1">
    <source>
        <dbReference type="EMBL" id="OLF11998.1"/>
    </source>
</evidence>
<name>A0A7Z0WPR1_9PSEU</name>
<comment type="caution">
    <text evidence="1">The sequence shown here is derived from an EMBL/GenBank/DDBJ whole genome shotgun (WGS) entry which is preliminary data.</text>
</comment>
<protein>
    <submittedName>
        <fullName evidence="1">Uncharacterized protein</fullName>
    </submittedName>
</protein>
<dbReference type="AlphaFoldDB" id="A0A7Z0WPR1"/>
<reference evidence="1 2" key="1">
    <citation type="submission" date="2016-12" db="EMBL/GenBank/DDBJ databases">
        <title>The draft genome sequence of Actinophytocola xinjiangensis.</title>
        <authorList>
            <person name="Wang W."/>
            <person name="Yuan L."/>
        </authorList>
    </citation>
    <scope>NUCLEOTIDE SEQUENCE [LARGE SCALE GENOMIC DNA]</scope>
    <source>
        <strain evidence="1 2">CGMCC 4.4663</strain>
    </source>
</reference>
<accession>A0A7Z0WPR1</accession>
<evidence type="ECO:0000313" key="2">
    <source>
        <dbReference type="Proteomes" id="UP000185696"/>
    </source>
</evidence>